<dbReference type="GeneID" id="116544016"/>
<feature type="domain" description="Shieldin complex subunit 2 first OB fold" evidence="2">
    <location>
        <begin position="431"/>
        <end position="566"/>
    </location>
</feature>
<keyword evidence="4" id="KW-1185">Reference proteome</keyword>
<dbReference type="GO" id="GO:0005634">
    <property type="term" value="C:nucleus"/>
    <property type="evidence" value="ECO:0007669"/>
    <property type="project" value="TreeGrafter"/>
</dbReference>
<feature type="domain" description="Shieldin complex subunit 2 C-terminal" evidence="1">
    <location>
        <begin position="667"/>
        <end position="830"/>
    </location>
</feature>
<evidence type="ECO:0000259" key="2">
    <source>
        <dbReference type="Pfam" id="PF21669"/>
    </source>
</evidence>
<dbReference type="GO" id="GO:0010569">
    <property type="term" value="P:regulation of double-strand break repair via homologous recombination"/>
    <property type="evidence" value="ECO:0007669"/>
    <property type="project" value="TreeGrafter"/>
</dbReference>
<reference evidence="5" key="1">
    <citation type="submission" date="2025-08" db="UniProtKB">
        <authorList>
            <consortium name="RefSeq"/>
        </authorList>
    </citation>
    <scope>IDENTIFICATION</scope>
    <source>
        <tissue evidence="5">Blood</tissue>
    </source>
</reference>
<dbReference type="GO" id="GO:0035861">
    <property type="term" value="C:site of double-strand break"/>
    <property type="evidence" value="ECO:0007669"/>
    <property type="project" value="TreeGrafter"/>
</dbReference>
<organism evidence="4 5">
    <name type="scientific">Sapajus apella</name>
    <name type="common">Brown-capped capuchin</name>
    <name type="synonym">Cebus apella</name>
    <dbReference type="NCBI Taxonomy" id="9515"/>
    <lineage>
        <taxon>Eukaryota</taxon>
        <taxon>Metazoa</taxon>
        <taxon>Chordata</taxon>
        <taxon>Craniata</taxon>
        <taxon>Vertebrata</taxon>
        <taxon>Euteleostomi</taxon>
        <taxon>Mammalia</taxon>
        <taxon>Eutheria</taxon>
        <taxon>Euarchontoglires</taxon>
        <taxon>Primates</taxon>
        <taxon>Haplorrhini</taxon>
        <taxon>Platyrrhini</taxon>
        <taxon>Cebidae</taxon>
        <taxon>Cebinae</taxon>
        <taxon>Sapajus</taxon>
    </lineage>
</organism>
<feature type="domain" description="Shieldin complex subunit 2 second OB fold" evidence="3">
    <location>
        <begin position="598"/>
        <end position="664"/>
    </location>
</feature>
<dbReference type="InterPro" id="IPR053944">
    <property type="entry name" value="SHLD2_OB2"/>
</dbReference>
<dbReference type="Proteomes" id="UP000504640">
    <property type="component" value="Unplaced"/>
</dbReference>
<name>A0A6J3H619_SAPAP</name>
<dbReference type="InterPro" id="IPR031589">
    <property type="entry name" value="SHLD2_C"/>
</dbReference>
<evidence type="ECO:0000313" key="4">
    <source>
        <dbReference type="Proteomes" id="UP000504640"/>
    </source>
</evidence>
<dbReference type="Pfam" id="PF22779">
    <property type="entry name" value="OB_SHLD2_2nd"/>
    <property type="match status" value="1"/>
</dbReference>
<protein>
    <submittedName>
        <fullName evidence="5">Shieldin complex subunit 2 isoform X4</fullName>
    </submittedName>
</protein>
<dbReference type="Pfam" id="PF21669">
    <property type="entry name" value="SHLD2_OB1"/>
    <property type="match status" value="1"/>
</dbReference>
<dbReference type="InterPro" id="IPR049507">
    <property type="entry name" value="SHLD2_OB1"/>
</dbReference>
<accession>A0A6J3H619</accession>
<dbReference type="InterPro" id="IPR029715">
    <property type="entry name" value="FAM35A"/>
</dbReference>
<proteinExistence type="predicted"/>
<evidence type="ECO:0000313" key="5">
    <source>
        <dbReference type="RefSeq" id="XP_032125988.1"/>
    </source>
</evidence>
<dbReference type="AlphaFoldDB" id="A0A6J3H619"/>
<evidence type="ECO:0000259" key="3">
    <source>
        <dbReference type="Pfam" id="PF22779"/>
    </source>
</evidence>
<dbReference type="Pfam" id="PF15793">
    <property type="entry name" value="SHLD2_C"/>
    <property type="match status" value="1"/>
</dbReference>
<evidence type="ECO:0000259" key="1">
    <source>
        <dbReference type="Pfam" id="PF15793"/>
    </source>
</evidence>
<gene>
    <name evidence="5" type="primary">SHLD2</name>
</gene>
<dbReference type="RefSeq" id="XP_032125988.1">
    <property type="nucleotide sequence ID" value="XM_032270097.1"/>
</dbReference>
<dbReference type="PANTHER" id="PTHR14495">
    <property type="entry name" value="SHIELDIN COMPLEX SUBUNIT 2"/>
    <property type="match status" value="1"/>
</dbReference>
<dbReference type="PANTHER" id="PTHR14495:SF2">
    <property type="entry name" value="SHIELDIN COMPLEX SUBUNIT 2"/>
    <property type="match status" value="1"/>
</dbReference>
<dbReference type="CTD" id="54537"/>
<sequence>MSATADQEIMSGGSQVHIFWGAPVGPLKMTVSQDTTSLMSVADPWKKIQLLYNQHSLYLKDEKHEHKNLENYEVPESIDSPDLLSGHYLANYMNRHVHVKDDFVHSVFETQNVESQKIHSSRLSDVTSSNMQICGSKGRVSYLTEEEKYQKLLSENKVIDEQHKHQSDTYSQNFQTNFSQLDHKCAARMDLVCSTEEINVGPEVVQRECVPTEYQEIQNQCLELFSFNTVDKPRSEGAVRKVSDLKISTDTEFLSIMTSSQVAFLVQKKDKERSPINKGNANMETEPQASNEEIRIPEENLIQLDDFTETYESGQNQACSLELFSPVCPKTENSHIHINSYKGLEENTVSQELFSSEDELPPNEIHIELCSSGILCSQQNTFHKSAVKRSWTSEDKMGQSETLCRAKKMKLISNAGDSTVAVDQRNVSEFKGIKKTSLIKNCDSKRQKYNCLVMVLFPCHVKEINIKFGPNSGSKVPLATVTVIDQSETKKKVLLWRTTAFWAFTVFLGDIILLTDFVIHEDQWVGETVLQSTFTSQLLNLGSYSSIQPEEYSSVVSVGVLQDLLAYVSSEHSYLRDLPPRQPQRVNSIDFVELEHLQPDILVHAVLRVVNFTVLTEAVYSYRGQKQKKVMLTVEQAQDQHYVLVLWGPGAAWYPQLQRKKGVVLIKAQISELAFPLTAAQKITLNAHSSLKSIFSSLPNIVYTGCAKCGLELETDENRIYKQCFRCLPFTLKKMYYRPALMTVVDGSHDVCICVGSQLIEKILLNISADCLNRVIVPSSEITYGMVVADLFHSLLAVSAKPCILKIQSLFVLDENSCPLQQDFSLLDFYPDIVKHGANALL</sequence>